<dbReference type="PANTHER" id="PTHR43566:SF1">
    <property type="entry name" value="AAA+ ATPASE DOMAIN-CONTAINING PROTEIN"/>
    <property type="match status" value="1"/>
</dbReference>
<gene>
    <name evidence="3" type="ORF">COT54_02655</name>
</gene>
<proteinExistence type="predicted"/>
<evidence type="ECO:0000259" key="1">
    <source>
        <dbReference type="Pfam" id="PF13173"/>
    </source>
</evidence>
<sequence>MKLYKREIFDQIEPYIGDETIIVLHGARQVGKTHILRYIQDYLTQKNQKSFYYDLEMPDVFALVNDRIPITFIHDLLGQQYVEGEEIYVFIDEIQYLDNPSSFLKIIADHYKNIHLIVSGSSTFNIKTKFTNSLAGRTTEFEVFPLSFTEFLQFKQSSYILTPKPSPLALEHFRASYQEFIKYGGYPKVVLETVVEKKRRYLIQMIDTYIRKDIRDLTTITDIRKFNSMLKILASQSGQLLSIKALSNEIDIAFATVQKYISILEETYILKLISPYSHSPSIEISKNPKIYFYDSGLLSILWLNHFQDTILGNILETNIFSELVKLYGRHNIHFWRTKAGQEIDFILEVHNHLTPIEVKTNFQQYSPKNITHFEAKYHSQPGSVVALLGTPQNEHYLYPWQLGSLS</sequence>
<evidence type="ECO:0000313" key="4">
    <source>
        <dbReference type="Proteomes" id="UP000229574"/>
    </source>
</evidence>
<dbReference type="SUPFAM" id="SSF52540">
    <property type="entry name" value="P-loop containing nucleoside triphosphate hydrolases"/>
    <property type="match status" value="1"/>
</dbReference>
<dbReference type="Gene3D" id="3.40.50.300">
    <property type="entry name" value="P-loop containing nucleotide triphosphate hydrolases"/>
    <property type="match status" value="1"/>
</dbReference>
<dbReference type="InterPro" id="IPR041682">
    <property type="entry name" value="AAA_14"/>
</dbReference>
<feature type="domain" description="AAA" evidence="1">
    <location>
        <begin position="19"/>
        <end position="152"/>
    </location>
</feature>
<reference evidence="4" key="1">
    <citation type="submission" date="2017-09" db="EMBL/GenBank/DDBJ databases">
        <title>Depth-based differentiation of microbial function through sediment-hosted aquifers and enrichment of novel symbionts in the deep terrestrial subsurface.</title>
        <authorList>
            <person name="Probst A.J."/>
            <person name="Ladd B."/>
            <person name="Jarett J.K."/>
            <person name="Geller-Mcgrath D.E."/>
            <person name="Sieber C.M.K."/>
            <person name="Emerson J.B."/>
            <person name="Anantharaman K."/>
            <person name="Thomas B.C."/>
            <person name="Malmstrom R."/>
            <person name="Stieglmeier M."/>
            <person name="Klingl A."/>
            <person name="Woyke T."/>
            <person name="Ryan C.M."/>
            <person name="Banfield J.F."/>
        </authorList>
    </citation>
    <scope>NUCLEOTIDE SEQUENCE [LARGE SCALE GENOMIC DNA]</scope>
</reference>
<feature type="domain" description="DUF4143" evidence="2">
    <location>
        <begin position="212"/>
        <end position="360"/>
    </location>
</feature>
<dbReference type="AlphaFoldDB" id="A0A2H0WYU4"/>
<evidence type="ECO:0000259" key="2">
    <source>
        <dbReference type="Pfam" id="PF13635"/>
    </source>
</evidence>
<dbReference type="Pfam" id="PF13635">
    <property type="entry name" value="DUF4143"/>
    <property type="match status" value="1"/>
</dbReference>
<dbReference type="InterPro" id="IPR027417">
    <property type="entry name" value="P-loop_NTPase"/>
</dbReference>
<protein>
    <recommendedName>
        <fullName evidence="5">ATPase</fullName>
    </recommendedName>
</protein>
<name>A0A2H0WYU4_9BACT</name>
<dbReference type="InterPro" id="IPR025420">
    <property type="entry name" value="DUF4143"/>
</dbReference>
<evidence type="ECO:0000313" key="3">
    <source>
        <dbReference type="EMBL" id="PIS17812.1"/>
    </source>
</evidence>
<dbReference type="EMBL" id="PEYY01000107">
    <property type="protein sequence ID" value="PIS17812.1"/>
    <property type="molecule type" value="Genomic_DNA"/>
</dbReference>
<dbReference type="Pfam" id="PF13173">
    <property type="entry name" value="AAA_14"/>
    <property type="match status" value="1"/>
</dbReference>
<evidence type="ECO:0008006" key="5">
    <source>
        <dbReference type="Google" id="ProtNLM"/>
    </source>
</evidence>
<accession>A0A2H0WYU4</accession>
<dbReference type="Proteomes" id="UP000229574">
    <property type="component" value="Unassembled WGS sequence"/>
</dbReference>
<dbReference type="PANTHER" id="PTHR43566">
    <property type="entry name" value="CONSERVED PROTEIN"/>
    <property type="match status" value="1"/>
</dbReference>
<organism evidence="3 4">
    <name type="scientific">Candidatus Collierbacteria bacterium CG09_land_8_20_14_0_10_46_12</name>
    <dbReference type="NCBI Taxonomy" id="1974533"/>
    <lineage>
        <taxon>Bacteria</taxon>
        <taxon>Candidatus Collieribacteriota</taxon>
    </lineage>
</organism>
<comment type="caution">
    <text evidence="3">The sequence shown here is derived from an EMBL/GenBank/DDBJ whole genome shotgun (WGS) entry which is preliminary data.</text>
</comment>